<sequence length="479" mass="54659">MEVKESKLDMDKELEALPKEMPCTSNYEDHSFYNTVEDLTEDPCGVGVDVAGGEDSVDVSVKQEVVDEDEVDVLECYDEDEVEASECYDDATDGYSSSSFSGTVSEHESDEPALNDQEADSITCNDTSLPLWVRKRKLTDHWRRSVKPIMWRCKWIELKIKEFQNQARKYDKELEESFQAKQLELENHKSEETGIKALPSLPCYTQKTRPRKRKKRKLVEDTLDVPSYASNHNLFSYYDSRKSLADIALNDNSRNLDKRNKSAKDETVFPEETPPLEFREGDAYLEQILLKIEAAKSEARNLKARVDKVLSENPSSFPPANTVNLLGSADVFTTSEQQKPLVVIKTEDEKSIISEEKPVKSASVSSHHNTPEDEETTDILLSEILASRRREGKAIVPDKKVQKTEQQTLVEEGPSRPVRKRTPRNLELITKEETNPKRKRVSKEKPKSSVTVASRFKLPSRKRKRGKRRSGSTGLRRRS</sequence>
<feature type="region of interest" description="Disordered" evidence="2">
    <location>
        <begin position="354"/>
        <end position="378"/>
    </location>
</feature>
<evidence type="ECO:0000313" key="3">
    <source>
        <dbReference type="EMBL" id="EOA16553.1"/>
    </source>
</evidence>
<dbReference type="CDD" id="cd11650">
    <property type="entry name" value="AT4G37440_like"/>
    <property type="match status" value="1"/>
</dbReference>
<evidence type="ECO:0000256" key="2">
    <source>
        <dbReference type="SAM" id="MobiDB-lite"/>
    </source>
</evidence>
<evidence type="ECO:0000313" key="4">
    <source>
        <dbReference type="Proteomes" id="UP000029121"/>
    </source>
</evidence>
<feature type="coiled-coil region" evidence="1">
    <location>
        <begin position="285"/>
        <end position="312"/>
    </location>
</feature>
<dbReference type="OrthoDB" id="21648at2759"/>
<dbReference type="PANTHER" id="PTHR34057:SF10">
    <property type="entry name" value="TRANSPOSASE, PTTA_EN_SPM, PLANT"/>
    <property type="match status" value="1"/>
</dbReference>
<keyword evidence="1" id="KW-0175">Coiled coil</keyword>
<organism evidence="3 4">
    <name type="scientific">Capsella rubella</name>
    <dbReference type="NCBI Taxonomy" id="81985"/>
    <lineage>
        <taxon>Eukaryota</taxon>
        <taxon>Viridiplantae</taxon>
        <taxon>Streptophyta</taxon>
        <taxon>Embryophyta</taxon>
        <taxon>Tracheophyta</taxon>
        <taxon>Spermatophyta</taxon>
        <taxon>Magnoliopsida</taxon>
        <taxon>eudicotyledons</taxon>
        <taxon>Gunneridae</taxon>
        <taxon>Pentapetalae</taxon>
        <taxon>rosids</taxon>
        <taxon>malvids</taxon>
        <taxon>Brassicales</taxon>
        <taxon>Brassicaceae</taxon>
        <taxon>Camelineae</taxon>
        <taxon>Capsella</taxon>
    </lineage>
</organism>
<evidence type="ECO:0000256" key="1">
    <source>
        <dbReference type="SAM" id="Coils"/>
    </source>
</evidence>
<feature type="region of interest" description="Disordered" evidence="2">
    <location>
        <begin position="391"/>
        <end position="479"/>
    </location>
</feature>
<feature type="coiled-coil region" evidence="1">
    <location>
        <begin position="160"/>
        <end position="191"/>
    </location>
</feature>
<feature type="compositionally biased region" description="Basic and acidic residues" evidence="2">
    <location>
        <begin position="391"/>
        <end position="403"/>
    </location>
</feature>
<feature type="region of interest" description="Disordered" evidence="2">
    <location>
        <begin position="88"/>
        <end position="120"/>
    </location>
</feature>
<feature type="compositionally biased region" description="Basic residues" evidence="2">
    <location>
        <begin position="458"/>
        <end position="479"/>
    </location>
</feature>
<accession>R0GZJ1</accession>
<keyword evidence="4" id="KW-1185">Reference proteome</keyword>
<feature type="region of interest" description="Disordered" evidence="2">
    <location>
        <begin position="1"/>
        <end position="26"/>
    </location>
</feature>
<dbReference type="EMBL" id="KB870811">
    <property type="protein sequence ID" value="EOA16553.1"/>
    <property type="molecule type" value="Genomic_DNA"/>
</dbReference>
<dbReference type="KEGG" id="crb:17879764"/>
<name>R0GZJ1_9BRAS</name>
<dbReference type="eggNOG" id="ENOG502QVMR">
    <property type="taxonomic scope" value="Eukaryota"/>
</dbReference>
<dbReference type="PANTHER" id="PTHR34057">
    <property type="entry name" value="ELONGATION FACTOR"/>
    <property type="match status" value="1"/>
</dbReference>
<feature type="compositionally biased region" description="Acidic residues" evidence="2">
    <location>
        <begin position="108"/>
        <end position="119"/>
    </location>
</feature>
<proteinExistence type="predicted"/>
<protein>
    <submittedName>
        <fullName evidence="3">Uncharacterized protein</fullName>
    </submittedName>
</protein>
<feature type="compositionally biased region" description="Basic and acidic residues" evidence="2">
    <location>
        <begin position="1"/>
        <end position="18"/>
    </location>
</feature>
<dbReference type="STRING" id="81985.R0GZJ1"/>
<gene>
    <name evidence="3" type="ORF">CARUB_v10004713mg</name>
</gene>
<dbReference type="Proteomes" id="UP000029121">
    <property type="component" value="Unassembled WGS sequence"/>
</dbReference>
<dbReference type="AlphaFoldDB" id="R0GZJ1"/>
<reference evidence="4" key="1">
    <citation type="journal article" date="2013" name="Nat. Genet.">
        <title>The Capsella rubella genome and the genomic consequences of rapid mating system evolution.</title>
        <authorList>
            <person name="Slotte T."/>
            <person name="Hazzouri K.M."/>
            <person name="Agren J.A."/>
            <person name="Koenig D."/>
            <person name="Maumus F."/>
            <person name="Guo Y.L."/>
            <person name="Steige K."/>
            <person name="Platts A.E."/>
            <person name="Escobar J.S."/>
            <person name="Newman L.K."/>
            <person name="Wang W."/>
            <person name="Mandakova T."/>
            <person name="Vello E."/>
            <person name="Smith L.M."/>
            <person name="Henz S.R."/>
            <person name="Steffen J."/>
            <person name="Takuno S."/>
            <person name="Brandvain Y."/>
            <person name="Coop G."/>
            <person name="Andolfatto P."/>
            <person name="Hu T.T."/>
            <person name="Blanchette M."/>
            <person name="Clark R.M."/>
            <person name="Quesneville H."/>
            <person name="Nordborg M."/>
            <person name="Gaut B.S."/>
            <person name="Lysak M.A."/>
            <person name="Jenkins J."/>
            <person name="Grimwood J."/>
            <person name="Chapman J."/>
            <person name="Prochnik S."/>
            <person name="Shu S."/>
            <person name="Rokhsar D."/>
            <person name="Schmutz J."/>
            <person name="Weigel D."/>
            <person name="Wright S.I."/>
        </authorList>
    </citation>
    <scope>NUCLEOTIDE SEQUENCE [LARGE SCALE GENOMIC DNA]</scope>
    <source>
        <strain evidence="4">cv. Monte Gargano</strain>
    </source>
</reference>
<dbReference type="InterPro" id="IPR038745">
    <property type="entry name" value="AT4G37440-like"/>
</dbReference>